<accession>A0A927CPH8</accession>
<dbReference type="Proteomes" id="UP000632125">
    <property type="component" value="Unassembled WGS sequence"/>
</dbReference>
<proteinExistence type="predicted"/>
<dbReference type="EMBL" id="JACXIY010000020">
    <property type="protein sequence ID" value="MBD2870413.1"/>
    <property type="molecule type" value="Genomic_DNA"/>
</dbReference>
<evidence type="ECO:0000313" key="1">
    <source>
        <dbReference type="EMBL" id="MBD2870413.1"/>
    </source>
</evidence>
<sequence length="56" mass="6212">MRQSRKEQSIERGARSLLHLGPREAAAMSCLEGDVEAAEEWAAGFKVYPSRKHGGR</sequence>
<gene>
    <name evidence="1" type="ORF">IDH41_17680</name>
</gene>
<comment type="caution">
    <text evidence="1">The sequence shown here is derived from an EMBL/GenBank/DDBJ whole genome shotgun (WGS) entry which is preliminary data.</text>
</comment>
<protein>
    <submittedName>
        <fullName evidence="1">Uncharacterized protein</fullName>
    </submittedName>
</protein>
<dbReference type="RefSeq" id="WP_190863321.1">
    <property type="nucleotide sequence ID" value="NZ_JACXIY010000020.1"/>
</dbReference>
<reference evidence="1" key="1">
    <citation type="submission" date="2020-09" db="EMBL/GenBank/DDBJ databases">
        <title>A novel bacterium of genus Paenibacillus, isolated from South China Sea.</title>
        <authorList>
            <person name="Huang H."/>
            <person name="Mo K."/>
            <person name="Hu Y."/>
        </authorList>
    </citation>
    <scope>NUCLEOTIDE SEQUENCE</scope>
    <source>
        <strain evidence="1">IB182493</strain>
    </source>
</reference>
<evidence type="ECO:0000313" key="2">
    <source>
        <dbReference type="Proteomes" id="UP000632125"/>
    </source>
</evidence>
<name>A0A927CPH8_9BACL</name>
<keyword evidence="2" id="KW-1185">Reference proteome</keyword>
<organism evidence="1 2">
    <name type="scientific">Paenibacillus arenilitoris</name>
    <dbReference type="NCBI Taxonomy" id="2772299"/>
    <lineage>
        <taxon>Bacteria</taxon>
        <taxon>Bacillati</taxon>
        <taxon>Bacillota</taxon>
        <taxon>Bacilli</taxon>
        <taxon>Bacillales</taxon>
        <taxon>Paenibacillaceae</taxon>
        <taxon>Paenibacillus</taxon>
    </lineage>
</organism>
<dbReference type="AlphaFoldDB" id="A0A927CPH8"/>